<protein>
    <submittedName>
        <fullName evidence="2">Unannotated protein</fullName>
    </submittedName>
</protein>
<proteinExistence type="predicted"/>
<evidence type="ECO:0000313" key="2">
    <source>
        <dbReference type="EMBL" id="CAB4881767.1"/>
    </source>
</evidence>
<organism evidence="2">
    <name type="scientific">freshwater metagenome</name>
    <dbReference type="NCBI Taxonomy" id="449393"/>
    <lineage>
        <taxon>unclassified sequences</taxon>
        <taxon>metagenomes</taxon>
        <taxon>ecological metagenomes</taxon>
    </lineage>
</organism>
<gene>
    <name evidence="2" type="ORF">UFOPK3423_01415</name>
</gene>
<accession>A0A6J7EEP7</accession>
<dbReference type="AlphaFoldDB" id="A0A6J7EEP7"/>
<dbReference type="EMBL" id="CAFBLQ010000189">
    <property type="protein sequence ID" value="CAB4881767.1"/>
    <property type="molecule type" value="Genomic_DNA"/>
</dbReference>
<feature type="transmembrane region" description="Helical" evidence="1">
    <location>
        <begin position="77"/>
        <end position="98"/>
    </location>
</feature>
<keyword evidence="1" id="KW-0812">Transmembrane</keyword>
<sequence length="145" mass="15220">MRRLRTPDDLLLVSALALIALLYLDWFSAPPGASTTGWSALGWFVVALVAGCAVAAFVVVLMLAVGVQDSVNLRVGVPLAAITPPAFIVLLVCVLVEPDATIRWPAWTALGVFAALTVAAWWSLQADGPQPVDRGAAPPQLRPAP</sequence>
<evidence type="ECO:0000256" key="1">
    <source>
        <dbReference type="SAM" id="Phobius"/>
    </source>
</evidence>
<name>A0A6J7EEP7_9ZZZZ</name>
<feature type="transmembrane region" description="Helical" evidence="1">
    <location>
        <begin position="41"/>
        <end position="65"/>
    </location>
</feature>
<feature type="transmembrane region" description="Helical" evidence="1">
    <location>
        <begin position="104"/>
        <end position="124"/>
    </location>
</feature>
<keyword evidence="1" id="KW-1133">Transmembrane helix</keyword>
<reference evidence="2" key="1">
    <citation type="submission" date="2020-05" db="EMBL/GenBank/DDBJ databases">
        <authorList>
            <person name="Chiriac C."/>
            <person name="Salcher M."/>
            <person name="Ghai R."/>
            <person name="Kavagutti S V."/>
        </authorList>
    </citation>
    <scope>NUCLEOTIDE SEQUENCE</scope>
</reference>
<keyword evidence="1" id="KW-0472">Membrane</keyword>
<feature type="transmembrane region" description="Helical" evidence="1">
    <location>
        <begin position="10"/>
        <end position="29"/>
    </location>
</feature>